<evidence type="ECO:0000259" key="8">
    <source>
        <dbReference type="Pfam" id="PF01618"/>
    </source>
</evidence>
<organism evidence="9 10">
    <name type="scientific">Sinimarinibacterium thermocellulolyticum</name>
    <dbReference type="NCBI Taxonomy" id="3170016"/>
    <lineage>
        <taxon>Bacteria</taxon>
        <taxon>Pseudomonadati</taxon>
        <taxon>Pseudomonadota</taxon>
        <taxon>Gammaproteobacteria</taxon>
        <taxon>Nevskiales</taxon>
        <taxon>Nevskiaceae</taxon>
        <taxon>Sinimarinibacterium</taxon>
    </lineage>
</organism>
<evidence type="ECO:0000256" key="6">
    <source>
        <dbReference type="RuleBase" id="RU004057"/>
    </source>
</evidence>
<keyword evidence="6" id="KW-0653">Protein transport</keyword>
<reference evidence="9 10" key="1">
    <citation type="submission" date="2024-06" db="EMBL/GenBank/DDBJ databases">
        <authorList>
            <person name="Li Z."/>
            <person name="Jiang Y."/>
        </authorList>
    </citation>
    <scope>NUCLEOTIDE SEQUENCE [LARGE SCALE GENOMIC DNA]</scope>
    <source>
        <strain evidence="9 10">HSW-8</strain>
    </source>
</reference>
<feature type="transmembrane region" description="Helical" evidence="7">
    <location>
        <begin position="169"/>
        <end position="186"/>
    </location>
</feature>
<evidence type="ECO:0000256" key="5">
    <source>
        <dbReference type="ARBA" id="ARBA00023136"/>
    </source>
</evidence>
<keyword evidence="6" id="KW-0813">Transport</keyword>
<keyword evidence="10" id="KW-1185">Reference proteome</keyword>
<keyword evidence="5 7" id="KW-0472">Membrane</keyword>
<evidence type="ECO:0000313" key="10">
    <source>
        <dbReference type="Proteomes" id="UP001465331"/>
    </source>
</evidence>
<keyword evidence="3 7" id="KW-0812">Transmembrane</keyword>
<accession>A0ABV2AFD3</accession>
<dbReference type="InterPro" id="IPR050790">
    <property type="entry name" value="ExbB/TolQ_transport"/>
</dbReference>
<dbReference type="Pfam" id="PF01618">
    <property type="entry name" value="MotA_ExbB"/>
    <property type="match status" value="1"/>
</dbReference>
<feature type="domain" description="MotA/TolQ/ExbB proton channel" evidence="8">
    <location>
        <begin position="214"/>
        <end position="332"/>
    </location>
</feature>
<keyword evidence="4 7" id="KW-1133">Transmembrane helix</keyword>
<evidence type="ECO:0000256" key="4">
    <source>
        <dbReference type="ARBA" id="ARBA00022989"/>
    </source>
</evidence>
<comment type="subcellular location">
    <subcellularLocation>
        <location evidence="1">Cell membrane</location>
        <topology evidence="1">Multi-pass membrane protein</topology>
    </subcellularLocation>
    <subcellularLocation>
        <location evidence="6">Membrane</location>
        <topology evidence="6">Multi-pass membrane protein</topology>
    </subcellularLocation>
</comment>
<gene>
    <name evidence="9" type="ORF">ABSH63_15605</name>
</gene>
<evidence type="ECO:0000256" key="1">
    <source>
        <dbReference type="ARBA" id="ARBA00004651"/>
    </source>
</evidence>
<dbReference type="InterPro" id="IPR002898">
    <property type="entry name" value="MotA_ExbB_proton_chnl"/>
</dbReference>
<feature type="non-terminal residue" evidence="9">
    <location>
        <position position="1"/>
    </location>
</feature>
<evidence type="ECO:0000256" key="3">
    <source>
        <dbReference type="ARBA" id="ARBA00022692"/>
    </source>
</evidence>
<dbReference type="Proteomes" id="UP001465331">
    <property type="component" value="Unassembled WGS sequence"/>
</dbReference>
<dbReference type="PANTHER" id="PTHR30625:SF11">
    <property type="entry name" value="MOTA_TOLQ_EXBB PROTON CHANNEL DOMAIN-CONTAINING PROTEIN"/>
    <property type="match status" value="1"/>
</dbReference>
<keyword evidence="2" id="KW-1003">Cell membrane</keyword>
<dbReference type="EMBL" id="JBEPIJ010000038">
    <property type="protein sequence ID" value="MES0875424.1"/>
    <property type="molecule type" value="Genomic_DNA"/>
</dbReference>
<evidence type="ECO:0000256" key="7">
    <source>
        <dbReference type="SAM" id="Phobius"/>
    </source>
</evidence>
<dbReference type="PANTHER" id="PTHR30625">
    <property type="entry name" value="PROTEIN TOLQ"/>
    <property type="match status" value="1"/>
</dbReference>
<proteinExistence type="inferred from homology"/>
<dbReference type="RefSeq" id="WP_352891018.1">
    <property type="nucleotide sequence ID" value="NZ_JBEPIJ010000038.1"/>
</dbReference>
<evidence type="ECO:0000313" key="9">
    <source>
        <dbReference type="EMBL" id="MES0875424.1"/>
    </source>
</evidence>
<comment type="similarity">
    <text evidence="6">Belongs to the exbB/tolQ family.</text>
</comment>
<name>A0ABV2AFD3_9GAMM</name>
<feature type="transmembrane region" description="Helical" evidence="7">
    <location>
        <begin position="295"/>
        <end position="316"/>
    </location>
</feature>
<evidence type="ECO:0000256" key="2">
    <source>
        <dbReference type="ARBA" id="ARBA00022475"/>
    </source>
</evidence>
<sequence length="349" mass="37678">LFGIFQQTSGDLQGIFFDSPISAQYPGRGEFLEAFAKKMSRASEISTIDEIERLWFELQREMTETGKIVRFEAPVLLADGRQATREVIRLGAFDVVSAEPAKYLSWRGETQSLAELKRQPGGDTLDRLDDYTSSDDPVARIDLDPTGGSLLERLVEAPGLGDRIEQGGLVGYVIMALGAVALLVALERLISLSIIGAKVAAQRRNIDSPQTGNPLGRVLMAYHENRGVDAETLEMKLGEAVLKELPSLNRFLTFLKIIAVAAPLLGLLGTVTGMINTFQAITLFGTGDPKTMAGGISQALVTTVQGLCVAIPTVFLHSICSTRAKAVVHMLQEQSAGLIAQYMEKGGRA</sequence>
<comment type="caution">
    <text evidence="9">The sequence shown here is derived from an EMBL/GenBank/DDBJ whole genome shotgun (WGS) entry which is preliminary data.</text>
</comment>
<protein>
    <submittedName>
        <fullName evidence="9">MotA/TolQ/ExbB proton channel family protein</fullName>
    </submittedName>
</protein>
<feature type="transmembrane region" description="Helical" evidence="7">
    <location>
        <begin position="253"/>
        <end position="275"/>
    </location>
</feature>